<evidence type="ECO:0000313" key="2">
    <source>
        <dbReference type="EMBL" id="CAG7726258.1"/>
    </source>
</evidence>
<dbReference type="Proteomes" id="UP000708208">
    <property type="component" value="Unassembled WGS sequence"/>
</dbReference>
<comment type="caution">
    <text evidence="2">The sequence shown here is derived from an EMBL/GenBank/DDBJ whole genome shotgun (WGS) entry which is preliminary data.</text>
</comment>
<reference evidence="2" key="1">
    <citation type="submission" date="2021-06" db="EMBL/GenBank/DDBJ databases">
        <authorList>
            <person name="Hodson N. C."/>
            <person name="Mongue J. A."/>
            <person name="Jaron S. K."/>
        </authorList>
    </citation>
    <scope>NUCLEOTIDE SEQUENCE</scope>
</reference>
<sequence>EDFFSIWQTSKLAQSYEIACAQCGVVRDLIENYYTLFRVDSQEIEREKRIQDGLEKFHLDSVRRKPSGDMRIFVYLHERDENTAISVILTPTATAQSIVEHIISNHCKRSGDNLSLHEVILGKHLERPLFPSERVVETVLRWSIWEEDEKRTNYLILKKNTLYPALLPFTKDSAPVYGEFKYVDSKSKSYRKYAFEFSGAKLKQYKDTKTTNELESWKIEDIIWYIGHEVKRVPPTRFNFTFIPRTYDFKRSKDEPYFGNVVSVNTLEELHKFIAAMIVGEHPEGLYPPVIL</sequence>
<dbReference type="CDD" id="cd17113">
    <property type="entry name" value="RA_ARAPs"/>
    <property type="match status" value="1"/>
</dbReference>
<dbReference type="AlphaFoldDB" id="A0A8J2NU44"/>
<accession>A0A8J2NU44</accession>
<dbReference type="InterPro" id="IPR052227">
    <property type="entry name" value="Arf-Rho-GAP_ANK-PH_domain"/>
</dbReference>
<dbReference type="InterPro" id="IPR000159">
    <property type="entry name" value="RA_dom"/>
</dbReference>
<dbReference type="PROSITE" id="PS50200">
    <property type="entry name" value="RA"/>
    <property type="match status" value="1"/>
</dbReference>
<keyword evidence="3" id="KW-1185">Reference proteome</keyword>
<dbReference type="GO" id="GO:0005547">
    <property type="term" value="F:phosphatidylinositol-3,4,5-trisphosphate binding"/>
    <property type="evidence" value="ECO:0007669"/>
    <property type="project" value="TreeGrafter"/>
</dbReference>
<dbReference type="GO" id="GO:0005737">
    <property type="term" value="C:cytoplasm"/>
    <property type="evidence" value="ECO:0007669"/>
    <property type="project" value="TreeGrafter"/>
</dbReference>
<dbReference type="PANTHER" id="PTHR45899">
    <property type="entry name" value="RHO GTPASE ACTIVATING PROTEIN AT 15B, ISOFORM C"/>
    <property type="match status" value="1"/>
</dbReference>
<dbReference type="OrthoDB" id="29546at2759"/>
<dbReference type="GO" id="GO:0007165">
    <property type="term" value="P:signal transduction"/>
    <property type="evidence" value="ECO:0007669"/>
    <property type="project" value="InterPro"/>
</dbReference>
<organism evidence="2 3">
    <name type="scientific">Allacma fusca</name>
    <dbReference type="NCBI Taxonomy" id="39272"/>
    <lineage>
        <taxon>Eukaryota</taxon>
        <taxon>Metazoa</taxon>
        <taxon>Ecdysozoa</taxon>
        <taxon>Arthropoda</taxon>
        <taxon>Hexapoda</taxon>
        <taxon>Collembola</taxon>
        <taxon>Symphypleona</taxon>
        <taxon>Sminthuridae</taxon>
        <taxon>Allacma</taxon>
    </lineage>
</organism>
<evidence type="ECO:0000313" key="3">
    <source>
        <dbReference type="Proteomes" id="UP000708208"/>
    </source>
</evidence>
<evidence type="ECO:0000259" key="1">
    <source>
        <dbReference type="PROSITE" id="PS50200"/>
    </source>
</evidence>
<dbReference type="PANTHER" id="PTHR45899:SF2">
    <property type="entry name" value="RHO GTPASE ACTIVATING PROTEIN AT 15B, ISOFORM C"/>
    <property type="match status" value="1"/>
</dbReference>
<name>A0A8J2NU44_9HEXA</name>
<protein>
    <recommendedName>
        <fullName evidence="1">Ras-associating domain-containing protein</fullName>
    </recommendedName>
</protein>
<feature type="non-terminal residue" evidence="2">
    <location>
        <position position="1"/>
    </location>
</feature>
<dbReference type="EMBL" id="CAJVCH010133098">
    <property type="protein sequence ID" value="CAG7726258.1"/>
    <property type="molecule type" value="Genomic_DNA"/>
</dbReference>
<gene>
    <name evidence="2" type="ORF">AFUS01_LOCUS15177</name>
</gene>
<feature type="domain" description="Ras-associating" evidence="1">
    <location>
        <begin position="66"/>
        <end position="162"/>
    </location>
</feature>
<proteinExistence type="predicted"/>